<keyword evidence="3" id="KW-1185">Reference proteome</keyword>
<dbReference type="OrthoDB" id="4035006at2759"/>
<accession>G0WEW3</accession>
<dbReference type="KEGG" id="ndi:NDAI_0H01500"/>
<evidence type="ECO:0008006" key="4">
    <source>
        <dbReference type="Google" id="ProtNLM"/>
    </source>
</evidence>
<evidence type="ECO:0000313" key="3">
    <source>
        <dbReference type="Proteomes" id="UP000000689"/>
    </source>
</evidence>
<dbReference type="Proteomes" id="UP000000689">
    <property type="component" value="Chromosome 8"/>
</dbReference>
<evidence type="ECO:0000313" key="2">
    <source>
        <dbReference type="EMBL" id="CCD26324.1"/>
    </source>
</evidence>
<dbReference type="EMBL" id="HE580274">
    <property type="protein sequence ID" value="CCD26324.1"/>
    <property type="molecule type" value="Genomic_DNA"/>
</dbReference>
<feature type="compositionally biased region" description="Polar residues" evidence="1">
    <location>
        <begin position="229"/>
        <end position="238"/>
    </location>
</feature>
<sequence length="272" mass="30925">MDPFFNLFIGQIELVCYTLIFIRFVKDNSMILGFIAILILQLSKFNRDLLSKFLSFNIFLRETENENSSINSSMSSDPDHLDHVEDETIRTIMYKIIHLLQSLIVLQTIYGIIYHAKLDIATDVCSYKFGFFFLNLIGNSEEEYNCLSKQNNDKTIFWLLDFILLTVQLTLVTLSLNPELSINNINEEGRRTSLDLSDLRQDLETNGILSILCFQQPTTTGRSSSSSSTDVVTGQQGNIRGEENLTFPDSVNNMNTNSSNDNNNHTYGAILV</sequence>
<dbReference type="GeneID" id="11495855"/>
<gene>
    <name evidence="2" type="primary">NDAI0H01500</name>
    <name evidence="2" type="ordered locus">NDAI_0H01500</name>
</gene>
<protein>
    <recommendedName>
        <fullName evidence="4">DUF1746 domain-containing protein</fullName>
    </recommendedName>
</protein>
<feature type="region of interest" description="Disordered" evidence="1">
    <location>
        <begin position="218"/>
        <end position="272"/>
    </location>
</feature>
<feature type="compositionally biased region" description="Low complexity" evidence="1">
    <location>
        <begin position="250"/>
        <end position="264"/>
    </location>
</feature>
<proteinExistence type="predicted"/>
<dbReference type="eggNOG" id="ENOG502S7ZS">
    <property type="taxonomic scope" value="Eukaryota"/>
</dbReference>
<reference evidence="2 3" key="1">
    <citation type="journal article" date="2011" name="Proc. Natl. Acad. Sci. U.S.A.">
        <title>Evolutionary erosion of yeast sex chromosomes by mating-type switching accidents.</title>
        <authorList>
            <person name="Gordon J.L."/>
            <person name="Armisen D."/>
            <person name="Proux-Wera E."/>
            <person name="Oheigeartaigh S.S."/>
            <person name="Byrne K.P."/>
            <person name="Wolfe K.H."/>
        </authorList>
    </citation>
    <scope>NUCLEOTIDE SEQUENCE [LARGE SCALE GENOMIC DNA]</scope>
    <source>
        <strain evidence="3">ATCC 10597 / BCRC 20456 / CBS 421 / NBRC 0211 / NRRL Y-12639</strain>
    </source>
</reference>
<name>G0WEW3_NAUDC</name>
<dbReference type="HOGENOM" id="CLU_1023398_0_0_1"/>
<organism evidence="2 3">
    <name type="scientific">Naumovozyma dairenensis (strain ATCC 10597 / BCRC 20456 / CBS 421 / NBRC 0211 / NRRL Y-12639)</name>
    <name type="common">Saccharomyces dairenensis</name>
    <dbReference type="NCBI Taxonomy" id="1071378"/>
    <lineage>
        <taxon>Eukaryota</taxon>
        <taxon>Fungi</taxon>
        <taxon>Dikarya</taxon>
        <taxon>Ascomycota</taxon>
        <taxon>Saccharomycotina</taxon>
        <taxon>Saccharomycetes</taxon>
        <taxon>Saccharomycetales</taxon>
        <taxon>Saccharomycetaceae</taxon>
        <taxon>Naumovozyma</taxon>
    </lineage>
</organism>
<evidence type="ECO:0000256" key="1">
    <source>
        <dbReference type="SAM" id="MobiDB-lite"/>
    </source>
</evidence>
<dbReference type="RefSeq" id="XP_003671567.1">
    <property type="nucleotide sequence ID" value="XM_003671519.1"/>
</dbReference>
<dbReference type="AlphaFoldDB" id="G0WEW3"/>